<name>A0A9P4J705_9PEZI</name>
<feature type="region of interest" description="Disordered" evidence="1">
    <location>
        <begin position="99"/>
        <end position="176"/>
    </location>
</feature>
<evidence type="ECO:0000256" key="1">
    <source>
        <dbReference type="SAM" id="MobiDB-lite"/>
    </source>
</evidence>
<dbReference type="Proteomes" id="UP000799439">
    <property type="component" value="Unassembled WGS sequence"/>
</dbReference>
<organism evidence="2 3">
    <name type="scientific">Myriangium duriaei CBS 260.36</name>
    <dbReference type="NCBI Taxonomy" id="1168546"/>
    <lineage>
        <taxon>Eukaryota</taxon>
        <taxon>Fungi</taxon>
        <taxon>Dikarya</taxon>
        <taxon>Ascomycota</taxon>
        <taxon>Pezizomycotina</taxon>
        <taxon>Dothideomycetes</taxon>
        <taxon>Dothideomycetidae</taxon>
        <taxon>Myriangiales</taxon>
        <taxon>Myriangiaceae</taxon>
        <taxon>Myriangium</taxon>
    </lineage>
</organism>
<feature type="compositionally biased region" description="Low complexity" evidence="1">
    <location>
        <begin position="120"/>
        <end position="150"/>
    </location>
</feature>
<protein>
    <submittedName>
        <fullName evidence="2">Uncharacterized protein</fullName>
    </submittedName>
</protein>
<evidence type="ECO:0000313" key="2">
    <source>
        <dbReference type="EMBL" id="KAF2156241.1"/>
    </source>
</evidence>
<keyword evidence="3" id="KW-1185">Reference proteome</keyword>
<accession>A0A9P4J705</accession>
<sequence length="176" mass="18448">MGDIDIFAKQSTLSHSFGIPGAQCRGPPNCPSPPVTALVIQSPIIYRANASESRICKVSESPCARTNLTTHPSTQLELQQRIAPQRTVHGRRPCARLARHSPNDLTTLQTSSRLRRSRSRSGSGSRRLGSTSTTSAARHAGGLSSAVGRSARGRGRGGVVGLGGRGKGGSVGAWLD</sequence>
<evidence type="ECO:0000313" key="3">
    <source>
        <dbReference type="Proteomes" id="UP000799439"/>
    </source>
</evidence>
<comment type="caution">
    <text evidence="2">The sequence shown here is derived from an EMBL/GenBank/DDBJ whole genome shotgun (WGS) entry which is preliminary data.</text>
</comment>
<feature type="compositionally biased region" description="Gly residues" evidence="1">
    <location>
        <begin position="156"/>
        <end position="176"/>
    </location>
</feature>
<gene>
    <name evidence="2" type="ORF">K461DRAFT_93226</name>
</gene>
<dbReference type="EMBL" id="ML996082">
    <property type="protein sequence ID" value="KAF2156241.1"/>
    <property type="molecule type" value="Genomic_DNA"/>
</dbReference>
<proteinExistence type="predicted"/>
<dbReference type="AlphaFoldDB" id="A0A9P4J705"/>
<reference evidence="2" key="1">
    <citation type="journal article" date="2020" name="Stud. Mycol.">
        <title>101 Dothideomycetes genomes: a test case for predicting lifestyles and emergence of pathogens.</title>
        <authorList>
            <person name="Haridas S."/>
            <person name="Albert R."/>
            <person name="Binder M."/>
            <person name="Bloem J."/>
            <person name="Labutti K."/>
            <person name="Salamov A."/>
            <person name="Andreopoulos B."/>
            <person name="Baker S."/>
            <person name="Barry K."/>
            <person name="Bills G."/>
            <person name="Bluhm B."/>
            <person name="Cannon C."/>
            <person name="Castanera R."/>
            <person name="Culley D."/>
            <person name="Daum C."/>
            <person name="Ezra D."/>
            <person name="Gonzalez J."/>
            <person name="Henrissat B."/>
            <person name="Kuo A."/>
            <person name="Liang C."/>
            <person name="Lipzen A."/>
            <person name="Lutzoni F."/>
            <person name="Magnuson J."/>
            <person name="Mondo S."/>
            <person name="Nolan M."/>
            <person name="Ohm R."/>
            <person name="Pangilinan J."/>
            <person name="Park H.-J."/>
            <person name="Ramirez L."/>
            <person name="Alfaro M."/>
            <person name="Sun H."/>
            <person name="Tritt A."/>
            <person name="Yoshinaga Y."/>
            <person name="Zwiers L.-H."/>
            <person name="Turgeon B."/>
            <person name="Goodwin S."/>
            <person name="Spatafora J."/>
            <person name="Crous P."/>
            <person name="Grigoriev I."/>
        </authorList>
    </citation>
    <scope>NUCLEOTIDE SEQUENCE</scope>
    <source>
        <strain evidence="2">CBS 260.36</strain>
    </source>
</reference>